<dbReference type="InterPro" id="IPR018193">
    <property type="entry name" value="Glyc_kinase_flavodox-like_fold"/>
</dbReference>
<dbReference type="SUPFAM" id="SSF110738">
    <property type="entry name" value="Glycerate kinase I"/>
    <property type="match status" value="1"/>
</dbReference>
<proteinExistence type="inferred from homology"/>
<dbReference type="InterPro" id="IPR018197">
    <property type="entry name" value="Glycerate_kinase_RE-like"/>
</dbReference>
<evidence type="ECO:0000313" key="5">
    <source>
        <dbReference type="EMBL" id="QAY71952.1"/>
    </source>
</evidence>
<evidence type="ECO:0000313" key="6">
    <source>
        <dbReference type="Proteomes" id="UP000291259"/>
    </source>
</evidence>
<dbReference type="InterPro" id="IPR036129">
    <property type="entry name" value="Glycerate_kinase_sf"/>
</dbReference>
<dbReference type="GO" id="GO:0031388">
    <property type="term" value="P:organic acid phosphorylation"/>
    <property type="evidence" value="ECO:0007669"/>
    <property type="project" value="UniProtKB-UniRule"/>
</dbReference>
<dbReference type="EMBL" id="CP035491">
    <property type="protein sequence ID" value="QAY71952.1"/>
    <property type="molecule type" value="Genomic_DNA"/>
</dbReference>
<keyword evidence="6" id="KW-1185">Reference proteome</keyword>
<keyword evidence="2 4" id="KW-0808">Transferase</keyword>
<dbReference type="Gene3D" id="3.90.1510.10">
    <property type="entry name" value="Glycerate kinase, domain 2"/>
    <property type="match status" value="1"/>
</dbReference>
<evidence type="ECO:0000256" key="1">
    <source>
        <dbReference type="ARBA" id="ARBA00006284"/>
    </source>
</evidence>
<dbReference type="InterPro" id="IPR004381">
    <property type="entry name" value="Glycerate_kinase"/>
</dbReference>
<organism evidence="5 6">
    <name type="scientific">Agromyces protaetiae</name>
    <dbReference type="NCBI Taxonomy" id="2509455"/>
    <lineage>
        <taxon>Bacteria</taxon>
        <taxon>Bacillati</taxon>
        <taxon>Actinomycetota</taxon>
        <taxon>Actinomycetes</taxon>
        <taxon>Micrococcales</taxon>
        <taxon>Microbacteriaceae</taxon>
        <taxon>Agromyces</taxon>
    </lineage>
</organism>
<dbReference type="KEGG" id="agf:ET445_00010"/>
<dbReference type="PIRSF" id="PIRSF006078">
    <property type="entry name" value="GlxK"/>
    <property type="match status" value="1"/>
</dbReference>
<sequence length="374" mass="36200">MRQAGPRRVVFAPDSFKGTVSAADAAAALARGWLAERPGDEAVLRPMADGGEGTLDAFEAAVPGAVRVPVDVRGPYEGAARVSSSWLRLPGDTAVVELAATCGLGLVDPLRPLEAHTAGFGDAIAAALDAGVARLLLGIGGSASTDGGSGALVALGARVTDASGSPVPLGGGGLGVATAVDLTGLRPLPTGGATVLGDVVNPLLGAQGAAAVFGPQKGAAASDVALLEANLDRFAGLVPGGRRLADAPGAGAAGGTGFGLLAWGARMGSGAAVVASAIGLAEAIAHADLVVTGEGRFDAQSEAGKAPTEVARLAAHAGVPVALVAGVIDEGADPDASGFESSVSLTSLAGDPRSARSEAVRFLEAAGAALARAR</sequence>
<dbReference type="AlphaFoldDB" id="A0A4P6F808"/>
<dbReference type="NCBIfam" id="TIGR00045">
    <property type="entry name" value="glycerate kinase"/>
    <property type="match status" value="1"/>
</dbReference>
<dbReference type="RefSeq" id="WP_129187704.1">
    <property type="nucleotide sequence ID" value="NZ_CP035491.1"/>
</dbReference>
<keyword evidence="3 4" id="KW-0418">Kinase</keyword>
<dbReference type="OrthoDB" id="9774290at2"/>
<dbReference type="GO" id="GO:0008887">
    <property type="term" value="F:glycerate kinase activity"/>
    <property type="evidence" value="ECO:0007669"/>
    <property type="project" value="UniProtKB-UniRule"/>
</dbReference>
<gene>
    <name evidence="5" type="ORF">ET445_00010</name>
</gene>
<dbReference type="Pfam" id="PF02595">
    <property type="entry name" value="Gly_kinase"/>
    <property type="match status" value="1"/>
</dbReference>
<evidence type="ECO:0000256" key="4">
    <source>
        <dbReference type="PIRNR" id="PIRNR006078"/>
    </source>
</evidence>
<dbReference type="Gene3D" id="3.40.50.10350">
    <property type="entry name" value="Glycerate kinase, domain 1"/>
    <property type="match status" value="1"/>
</dbReference>
<accession>A0A4P6F808</accession>
<dbReference type="PANTHER" id="PTHR21599">
    <property type="entry name" value="GLYCERATE KINASE"/>
    <property type="match status" value="1"/>
</dbReference>
<evidence type="ECO:0000256" key="2">
    <source>
        <dbReference type="ARBA" id="ARBA00022679"/>
    </source>
</evidence>
<dbReference type="PANTHER" id="PTHR21599:SF0">
    <property type="entry name" value="GLYCERATE KINASE"/>
    <property type="match status" value="1"/>
</dbReference>
<dbReference type="Proteomes" id="UP000291259">
    <property type="component" value="Chromosome"/>
</dbReference>
<protein>
    <submittedName>
        <fullName evidence="5">Glycerate kinase</fullName>
    </submittedName>
</protein>
<reference evidence="5 6" key="1">
    <citation type="submission" date="2019-01" db="EMBL/GenBank/DDBJ databases">
        <title>Genome sequencing of strain FW100M-8.</title>
        <authorList>
            <person name="Heo J."/>
            <person name="Kim S.-J."/>
            <person name="Kim J.-S."/>
            <person name="Hong S.-B."/>
            <person name="Kwon S.-W."/>
        </authorList>
    </citation>
    <scope>NUCLEOTIDE SEQUENCE [LARGE SCALE GENOMIC DNA]</scope>
    <source>
        <strain evidence="5 6">FW100M-8</strain>
    </source>
</reference>
<comment type="similarity">
    <text evidence="1 4">Belongs to the glycerate kinase type-1 family.</text>
</comment>
<evidence type="ECO:0000256" key="3">
    <source>
        <dbReference type="ARBA" id="ARBA00022777"/>
    </source>
</evidence>
<name>A0A4P6F808_9MICO</name>